<sequence>MNILVIGANGKIGQKIVNKIHSNSPHDAIAMVRKESQKDQFEKKGIKTVIGDLEKDFSHAYEGNNAVIFTAGSGGHTGDDKTKAIDQQGAIKAIDLAVQHKYIRFMMVSAFGADFNPSEWPEKMASYYNAKSAADDYLQQTGLNYTIFKPGALTDDEPKGKVDFGERTDERTGSIPRWDVADVLVKCLEAENTYRKSLELLSGPHRIEEAIENVK</sequence>
<dbReference type="Gene3D" id="3.40.50.720">
    <property type="entry name" value="NAD(P)-binding Rossmann-like Domain"/>
    <property type="match status" value="1"/>
</dbReference>
<keyword evidence="3" id="KW-1185">Reference proteome</keyword>
<gene>
    <name evidence="2" type="ORF">QYS49_32815</name>
</gene>
<organism evidence="2 3">
    <name type="scientific">Marivirga salinarum</name>
    <dbReference type="NCBI Taxonomy" id="3059078"/>
    <lineage>
        <taxon>Bacteria</taxon>
        <taxon>Pseudomonadati</taxon>
        <taxon>Bacteroidota</taxon>
        <taxon>Cytophagia</taxon>
        <taxon>Cytophagales</taxon>
        <taxon>Marivirgaceae</taxon>
        <taxon>Marivirga</taxon>
    </lineage>
</organism>
<dbReference type="Pfam" id="PF13460">
    <property type="entry name" value="NAD_binding_10"/>
    <property type="match status" value="1"/>
</dbReference>
<name>A0AA51NE17_9BACT</name>
<evidence type="ECO:0000313" key="3">
    <source>
        <dbReference type="Proteomes" id="UP001230496"/>
    </source>
</evidence>
<dbReference type="Proteomes" id="UP001230496">
    <property type="component" value="Chromosome"/>
</dbReference>
<evidence type="ECO:0000313" key="2">
    <source>
        <dbReference type="EMBL" id="WMN12206.1"/>
    </source>
</evidence>
<dbReference type="SUPFAM" id="SSF51735">
    <property type="entry name" value="NAD(P)-binding Rossmann-fold domains"/>
    <property type="match status" value="1"/>
</dbReference>
<accession>A0AA51NE17</accession>
<dbReference type="KEGG" id="msaa:QYS49_32815"/>
<dbReference type="PANTHER" id="PTHR15020:SF50">
    <property type="entry name" value="UPF0659 PROTEIN YMR090W"/>
    <property type="match status" value="1"/>
</dbReference>
<dbReference type="RefSeq" id="WP_308350114.1">
    <property type="nucleotide sequence ID" value="NZ_CP129971.1"/>
</dbReference>
<evidence type="ECO:0000259" key="1">
    <source>
        <dbReference type="Pfam" id="PF13460"/>
    </source>
</evidence>
<dbReference type="InterPro" id="IPR016040">
    <property type="entry name" value="NAD(P)-bd_dom"/>
</dbReference>
<dbReference type="CDD" id="cd05243">
    <property type="entry name" value="SDR_a5"/>
    <property type="match status" value="1"/>
</dbReference>
<dbReference type="EMBL" id="CP129971">
    <property type="protein sequence ID" value="WMN12206.1"/>
    <property type="molecule type" value="Genomic_DNA"/>
</dbReference>
<feature type="domain" description="NAD(P)-binding" evidence="1">
    <location>
        <begin position="7"/>
        <end position="190"/>
    </location>
</feature>
<dbReference type="AlphaFoldDB" id="A0AA51NE17"/>
<dbReference type="InterPro" id="IPR036291">
    <property type="entry name" value="NAD(P)-bd_dom_sf"/>
</dbReference>
<reference evidence="2 3" key="1">
    <citation type="submission" date="2023-08" db="EMBL/GenBank/DDBJ databases">
        <title>Comparative genomics and taxonomic characterization of three novel marine species of genus Marivirga.</title>
        <authorList>
            <person name="Muhammad N."/>
            <person name="Kim S.-G."/>
        </authorList>
    </citation>
    <scope>NUCLEOTIDE SEQUENCE [LARGE SCALE GENOMIC DNA]</scope>
    <source>
        <strain evidence="2 3">BDSF4-3</strain>
    </source>
</reference>
<protein>
    <submittedName>
        <fullName evidence="2">SDR family oxidoreductase</fullName>
    </submittedName>
</protein>
<proteinExistence type="predicted"/>
<dbReference type="PANTHER" id="PTHR15020">
    <property type="entry name" value="FLAVIN REDUCTASE-RELATED"/>
    <property type="match status" value="1"/>
</dbReference>